<dbReference type="Proteomes" id="UP000245626">
    <property type="component" value="Unassembled WGS sequence"/>
</dbReference>
<reference evidence="1 2" key="1">
    <citation type="journal article" date="2018" name="Mol. Biol. Evol.">
        <title>Broad Genomic Sampling Reveals a Smut Pathogenic Ancestry of the Fungal Clade Ustilaginomycotina.</title>
        <authorList>
            <person name="Kijpornyongpan T."/>
            <person name="Mondo S.J."/>
            <person name="Barry K."/>
            <person name="Sandor L."/>
            <person name="Lee J."/>
            <person name="Lipzen A."/>
            <person name="Pangilinan J."/>
            <person name="LaButti K."/>
            <person name="Hainaut M."/>
            <person name="Henrissat B."/>
            <person name="Grigoriev I.V."/>
            <person name="Spatafora J.W."/>
            <person name="Aime M.C."/>
        </authorList>
    </citation>
    <scope>NUCLEOTIDE SEQUENCE [LARGE SCALE GENOMIC DNA]</scope>
    <source>
        <strain evidence="1 2">SA 807</strain>
    </source>
</reference>
<protein>
    <submittedName>
        <fullName evidence="1">Aspartyl-tRNA synthetase</fullName>
    </submittedName>
</protein>
<evidence type="ECO:0000313" key="2">
    <source>
        <dbReference type="Proteomes" id="UP000245626"/>
    </source>
</evidence>
<accession>A0ACD0P2Z4</accession>
<keyword evidence="2" id="KW-1185">Reference proteome</keyword>
<gene>
    <name evidence="1" type="ORF">IE53DRAFT_326812</name>
</gene>
<proteinExistence type="predicted"/>
<organism evidence="1 2">
    <name type="scientific">Violaceomyces palustris</name>
    <dbReference type="NCBI Taxonomy" id="1673888"/>
    <lineage>
        <taxon>Eukaryota</taxon>
        <taxon>Fungi</taxon>
        <taxon>Dikarya</taxon>
        <taxon>Basidiomycota</taxon>
        <taxon>Ustilaginomycotina</taxon>
        <taxon>Ustilaginomycetes</taxon>
        <taxon>Violaceomycetales</taxon>
        <taxon>Violaceomycetaceae</taxon>
        <taxon>Violaceomyces</taxon>
    </lineage>
</organism>
<name>A0ACD0P2Z4_9BASI</name>
<sequence length="1001" mass="113021">MLKKAVHHITHDSKKEKGKSGDVSPGSPNSFRSLTPKDVIPSTDVNGHTKEKEKDSKFRLSHIFSHSSNSRPVSRSATDEQSLSSSGSIKKAQRQEEKERKAHERAKLRDSIAIRRQESDLRALQVETPEQRARYGTQYPQEWNKDFSVWDDIALLEKDRKAGDTVTLRARIHTIRDVSSHLVFIVLRQQISTLQAVLAEDGEVNTGHMVRWAKRLPLESIVLVRGVLQKPKEPITGASISHTEVKVQGLYLIAENKETLPFNVYDADLVIKHKDDSAEHSEEEGGVPAKRDDRAVDVDGDHEHSHEHDVPVLTQRTRLANRIIDLRTPTAQAIFRVNAGICSHFRGFLDSQGFVEVHTPKLQAGASESGASVFSVDYFGRPACLAQSPQLFKQMCIAADFKRVYEIGPVFRAENSNTPRHLTEYTGLDIEMEIVHYYDAMKLIDAMLKHIFKNLKEKFVPEMTLIKRHFPCEDLVWLDETLILPFADGVKLLVESGWKEEDGSLPKEDEDLSTRSEIRLGELVKEKFHTDYYILDKFPTSVRPFYAMSDKDKPQVTNSFDIFIRGQEICTGGQRIHEIDALEAKMHKLQISSRGMEDYLEGFRLGAPPHAGCGIGLERMVMLYLNLGDVRLGSLFHRDPKSLPLVKKPHELRHPEASTNPPPWKNHKIGGADSDPESTLRDLQPLEKLIANYGDSSNTSWLDDRFKLWRDPESGAAIGYSPYRSYAIVVGDPLCDKSQRPRVISSFISFLKREAKLKPVWLMAGHEVEEILGARMNWSTLSCIAEERIYDSAKNPAKHDPEVSRKIRHAKKEGVKIQEFGLRETLPEEVIAECDERIRDWHAGRKGEQVHLTNVRPWIDQEHRIYFVARDADDKVCALVVLTQLSPEHGYQIKWALDFPGAPSGSIEYVILHAIESASGSALTFGASASNKLVAMHGLNGIAIKTLSKAYATVAEHHKLVNKGEFRRKLGAKDEPLYICYPRHGLSPAGIKAIVDFFKEN</sequence>
<dbReference type="EMBL" id="KZ819781">
    <property type="protein sequence ID" value="PWN52366.1"/>
    <property type="molecule type" value="Genomic_DNA"/>
</dbReference>
<evidence type="ECO:0000313" key="1">
    <source>
        <dbReference type="EMBL" id="PWN52366.1"/>
    </source>
</evidence>